<comment type="caution">
    <text evidence="5">The sequence shown here is derived from an EMBL/GenBank/DDBJ whole genome shotgun (WGS) entry which is preliminary data.</text>
</comment>
<feature type="chain" id="PRO_5044847366" description="ShKT domain-containing protein" evidence="2">
    <location>
        <begin position="17"/>
        <end position="864"/>
    </location>
</feature>
<evidence type="ECO:0000256" key="2">
    <source>
        <dbReference type="SAM" id="SignalP"/>
    </source>
</evidence>
<protein>
    <recommendedName>
        <fullName evidence="7">ShKT domain-containing protein</fullName>
    </recommendedName>
</protein>
<feature type="signal peptide" evidence="2">
    <location>
        <begin position="1"/>
        <end position="16"/>
    </location>
</feature>
<keyword evidence="6" id="KW-1185">Reference proteome</keyword>
<sequence>MLRSLAIAAFIASVKPSCDQGNNQSTVSAEAGWNRTTSVIGCPGSYSCRADISQNCIQWAELGDCTSNMSYMPPTRWNCPRACNSCVFYQEKANTRRLNLAACNLPRDIQQTNRHHVDDGDILEALFVLEPATVQHYFCQFRLTTRYHHQLAMDVQRFDVNNGSEPCVKLDIAELEYQENNYTEDVNVLDDKVVCGKRYYPPMVFNSTTGLKLTASGDPKAIGFIMQYSVHNVSHAPVRLDNGLWNCSGEHYPSFEHHVRCNMNTECGNAIDETNCPYTSHTLGTAMNYAQEGLTLRSPGVRILDESGCTQDGTVKPNYHWFEYGDVLEISIDLHPGTSHGIYCEARPKMKFDKSMSLIVEKYHISHEDGECIQSLLVDLLYMRDEAVFAHTPCQQPTAIDVGSQPVGFSLEESAVKVILSVNEHDVKIERRMYISVRLRLYVLEERGRGILNHIELSPQSGYITNYLFDGKTLYFRDIRIRFVIFIYSHELVISFRHFDIPCVDGSVDILRGKVGNKDSRQSSSASGFQQVTYFPDDIDFVHSDMLCGTLYVPPFTYNTTTGVSLITSGPGTGTGFKLLYSIHKVSKAPQMLGNGMWNCSVKHYTSYAEHVKCNLVTECHGGEDEKACPYTSPACGSGLIDVGGKCYKYFNVQDRLSWYEAQTRCLDLNMRLVNPKTPQEWERIQDVLSYGMTSSTFYTGLRTSQGDPAYKEIWQWSDHTMAYYHHVHANGHVVKPTCSKFRYTDNDKLLAVGCSSLETDISGLMCESVKLSATPPQTPRFHLQNGNISSIFFSEKTLVQCPDGHVVKDFLSCDLESKCGVQSYATSCRTTEVGDIPMFTCSVGSQTVHYTLVCDHRRDCADG</sequence>
<evidence type="ECO:0000313" key="5">
    <source>
        <dbReference type="EMBL" id="KAK7492799.1"/>
    </source>
</evidence>
<dbReference type="PROSITE" id="PS51670">
    <property type="entry name" value="SHKT"/>
    <property type="match status" value="1"/>
</dbReference>
<evidence type="ECO:0000313" key="6">
    <source>
        <dbReference type="Proteomes" id="UP001519460"/>
    </source>
</evidence>
<dbReference type="AlphaFoldDB" id="A0ABD0L050"/>
<dbReference type="Pfam" id="PF00059">
    <property type="entry name" value="Lectin_C"/>
    <property type="match status" value="1"/>
</dbReference>
<dbReference type="SMART" id="SM00034">
    <property type="entry name" value="CLECT"/>
    <property type="match status" value="1"/>
</dbReference>
<evidence type="ECO:0000256" key="1">
    <source>
        <dbReference type="PROSITE-ProRule" id="PRU01005"/>
    </source>
</evidence>
<dbReference type="SUPFAM" id="SSF56436">
    <property type="entry name" value="C-type lectin-like"/>
    <property type="match status" value="1"/>
</dbReference>
<evidence type="ECO:0000259" key="4">
    <source>
        <dbReference type="PROSITE" id="PS51670"/>
    </source>
</evidence>
<dbReference type="PROSITE" id="PS50041">
    <property type="entry name" value="C_TYPE_LECTIN_2"/>
    <property type="match status" value="1"/>
</dbReference>
<reference evidence="5 6" key="1">
    <citation type="journal article" date="2023" name="Sci. Data">
        <title>Genome assembly of the Korean intertidal mud-creeper Batillaria attramentaria.</title>
        <authorList>
            <person name="Patra A.K."/>
            <person name="Ho P.T."/>
            <person name="Jun S."/>
            <person name="Lee S.J."/>
            <person name="Kim Y."/>
            <person name="Won Y.J."/>
        </authorList>
    </citation>
    <scope>NUCLEOTIDE SEQUENCE [LARGE SCALE GENOMIC DNA]</scope>
    <source>
        <strain evidence="5">Wonlab-2016</strain>
    </source>
</reference>
<dbReference type="Proteomes" id="UP001519460">
    <property type="component" value="Unassembled WGS sequence"/>
</dbReference>
<dbReference type="InterPro" id="IPR003582">
    <property type="entry name" value="ShKT_dom"/>
</dbReference>
<dbReference type="CDD" id="cd00037">
    <property type="entry name" value="CLECT"/>
    <property type="match status" value="1"/>
</dbReference>
<name>A0ABD0L050_9CAEN</name>
<keyword evidence="2" id="KW-0732">Signal</keyword>
<dbReference type="InterPro" id="IPR016187">
    <property type="entry name" value="CTDL_fold"/>
</dbReference>
<organism evidence="5 6">
    <name type="scientific">Batillaria attramentaria</name>
    <dbReference type="NCBI Taxonomy" id="370345"/>
    <lineage>
        <taxon>Eukaryota</taxon>
        <taxon>Metazoa</taxon>
        <taxon>Spiralia</taxon>
        <taxon>Lophotrochozoa</taxon>
        <taxon>Mollusca</taxon>
        <taxon>Gastropoda</taxon>
        <taxon>Caenogastropoda</taxon>
        <taxon>Sorbeoconcha</taxon>
        <taxon>Cerithioidea</taxon>
        <taxon>Batillariidae</taxon>
        <taxon>Batillaria</taxon>
    </lineage>
</organism>
<dbReference type="EMBL" id="JACVVK020000099">
    <property type="protein sequence ID" value="KAK7492799.1"/>
    <property type="molecule type" value="Genomic_DNA"/>
</dbReference>
<evidence type="ECO:0008006" key="7">
    <source>
        <dbReference type="Google" id="ProtNLM"/>
    </source>
</evidence>
<evidence type="ECO:0000259" key="3">
    <source>
        <dbReference type="PROSITE" id="PS50041"/>
    </source>
</evidence>
<accession>A0ABD0L050</accession>
<dbReference type="InterPro" id="IPR016186">
    <property type="entry name" value="C-type_lectin-like/link_sf"/>
</dbReference>
<feature type="non-terminal residue" evidence="5">
    <location>
        <position position="864"/>
    </location>
</feature>
<comment type="caution">
    <text evidence="1">Lacks conserved residue(s) required for the propagation of feature annotation.</text>
</comment>
<dbReference type="InterPro" id="IPR001304">
    <property type="entry name" value="C-type_lectin-like"/>
</dbReference>
<proteinExistence type="predicted"/>
<dbReference type="Gene3D" id="3.10.100.10">
    <property type="entry name" value="Mannose-Binding Protein A, subunit A"/>
    <property type="match status" value="1"/>
</dbReference>
<feature type="domain" description="C-type lectin" evidence="3">
    <location>
        <begin position="643"/>
        <end position="756"/>
    </location>
</feature>
<feature type="domain" description="ShKT" evidence="4">
    <location>
        <begin position="48"/>
        <end position="86"/>
    </location>
</feature>
<gene>
    <name evidence="5" type="ORF">BaRGS_00015937</name>
</gene>